<organism evidence="2 3">
    <name type="scientific">Suillus placidus</name>
    <dbReference type="NCBI Taxonomy" id="48579"/>
    <lineage>
        <taxon>Eukaryota</taxon>
        <taxon>Fungi</taxon>
        <taxon>Dikarya</taxon>
        <taxon>Basidiomycota</taxon>
        <taxon>Agaricomycotina</taxon>
        <taxon>Agaricomycetes</taxon>
        <taxon>Agaricomycetidae</taxon>
        <taxon>Boletales</taxon>
        <taxon>Suillineae</taxon>
        <taxon>Suillaceae</taxon>
        <taxon>Suillus</taxon>
    </lineage>
</organism>
<gene>
    <name evidence="2" type="ORF">EV702DRAFT_972673</name>
</gene>
<sequence>ALYALSGLLKLNTAAVQQMGVVGGRSALRMCLEGTYPPTNPSTLYDDDTHVRVNRLGNARPQKNNTPPILPLPSQPPTKHDPPTSETAPHTIHSNSHASMLSDPSTVSTSALMLTVIQEEGEDGKGGSLLNALISALIKPVSFGVDGEMDKDDGFQENVVKILCTFATSCNGAFSAVQKCSLWGFLGGIREMQLEGEKLNFGLTSGGIERCEVIV</sequence>
<dbReference type="AlphaFoldDB" id="A0A9P6ZTL6"/>
<comment type="caution">
    <text evidence="2">The sequence shown here is derived from an EMBL/GenBank/DDBJ whole genome shotgun (WGS) entry which is preliminary data.</text>
</comment>
<dbReference type="EMBL" id="JABBWD010000032">
    <property type="protein sequence ID" value="KAG1775646.1"/>
    <property type="molecule type" value="Genomic_DNA"/>
</dbReference>
<accession>A0A9P6ZTL6</accession>
<feature type="region of interest" description="Disordered" evidence="1">
    <location>
        <begin position="57"/>
        <end position="104"/>
    </location>
</feature>
<feature type="non-terminal residue" evidence="2">
    <location>
        <position position="215"/>
    </location>
</feature>
<dbReference type="Proteomes" id="UP000714275">
    <property type="component" value="Unassembled WGS sequence"/>
</dbReference>
<proteinExistence type="predicted"/>
<protein>
    <submittedName>
        <fullName evidence="2">Uncharacterized protein</fullName>
    </submittedName>
</protein>
<evidence type="ECO:0000313" key="3">
    <source>
        <dbReference type="Proteomes" id="UP000714275"/>
    </source>
</evidence>
<dbReference type="OrthoDB" id="10250458at2759"/>
<reference evidence="2" key="1">
    <citation type="journal article" date="2020" name="New Phytol.">
        <title>Comparative genomics reveals dynamic genome evolution in host specialist ectomycorrhizal fungi.</title>
        <authorList>
            <person name="Lofgren L.A."/>
            <person name="Nguyen N.H."/>
            <person name="Vilgalys R."/>
            <person name="Ruytinx J."/>
            <person name="Liao H.L."/>
            <person name="Branco S."/>
            <person name="Kuo A."/>
            <person name="LaButti K."/>
            <person name="Lipzen A."/>
            <person name="Andreopoulos W."/>
            <person name="Pangilinan J."/>
            <person name="Riley R."/>
            <person name="Hundley H."/>
            <person name="Na H."/>
            <person name="Barry K."/>
            <person name="Grigoriev I.V."/>
            <person name="Stajich J.E."/>
            <person name="Kennedy P.G."/>
        </authorList>
    </citation>
    <scope>NUCLEOTIDE SEQUENCE</scope>
    <source>
        <strain evidence="2">DOB743</strain>
    </source>
</reference>
<feature type="compositionally biased region" description="Polar residues" evidence="1">
    <location>
        <begin position="84"/>
        <end position="104"/>
    </location>
</feature>
<evidence type="ECO:0000256" key="1">
    <source>
        <dbReference type="SAM" id="MobiDB-lite"/>
    </source>
</evidence>
<evidence type="ECO:0000313" key="2">
    <source>
        <dbReference type="EMBL" id="KAG1775646.1"/>
    </source>
</evidence>
<name>A0A9P6ZTL6_9AGAM</name>
<keyword evidence="3" id="KW-1185">Reference proteome</keyword>